<dbReference type="Pfam" id="PF12796">
    <property type="entry name" value="Ank_2"/>
    <property type="match status" value="1"/>
</dbReference>
<dbReference type="PRINTS" id="PR01415">
    <property type="entry name" value="ANKYRIN"/>
</dbReference>
<feature type="non-terminal residue" evidence="4">
    <location>
        <position position="148"/>
    </location>
</feature>
<dbReference type="InterPro" id="IPR002110">
    <property type="entry name" value="Ankyrin_rpt"/>
</dbReference>
<dbReference type="PROSITE" id="PS50088">
    <property type="entry name" value="ANK_REPEAT"/>
    <property type="match status" value="2"/>
</dbReference>
<sequence length="148" mass="16357">LDVNQRDVEGNTPLHLAAKAGRADVVRELLERKDVDISLRNDEDQMAVDIARGADIVDMIVAYRDDIVNQIAPHVHQAASKGDMEHVKRLLADPRAGALDINHQNPMTGRTALHEAIVAGNADLVRYLLQRGADPFVRDKKNKTALEL</sequence>
<dbReference type="AlphaFoldDB" id="A0A4P9Z704"/>
<dbReference type="Pfam" id="PF13857">
    <property type="entry name" value="Ank_5"/>
    <property type="match status" value="1"/>
</dbReference>
<keyword evidence="2 3" id="KW-0040">ANK repeat</keyword>
<evidence type="ECO:0000256" key="3">
    <source>
        <dbReference type="PROSITE-ProRule" id="PRU00023"/>
    </source>
</evidence>
<dbReference type="SMART" id="SM00248">
    <property type="entry name" value="ANK"/>
    <property type="match status" value="2"/>
</dbReference>
<dbReference type="PROSITE" id="PS50297">
    <property type="entry name" value="ANK_REP_REGION"/>
    <property type="match status" value="2"/>
</dbReference>
<dbReference type="EMBL" id="KZ989172">
    <property type="protein sequence ID" value="RKP27661.1"/>
    <property type="molecule type" value="Genomic_DNA"/>
</dbReference>
<protein>
    <submittedName>
        <fullName evidence="4">Ankyrin repeat-containing domain protein</fullName>
    </submittedName>
</protein>
<evidence type="ECO:0000313" key="4">
    <source>
        <dbReference type="EMBL" id="RKP27661.1"/>
    </source>
</evidence>
<keyword evidence="1" id="KW-0677">Repeat</keyword>
<feature type="repeat" description="ANK" evidence="3">
    <location>
        <begin position="108"/>
        <end position="140"/>
    </location>
</feature>
<dbReference type="OrthoDB" id="1854502at2759"/>
<accession>A0A4P9Z704</accession>
<evidence type="ECO:0000256" key="2">
    <source>
        <dbReference type="ARBA" id="ARBA00023043"/>
    </source>
</evidence>
<gene>
    <name evidence="4" type="ORF">SYNPS1DRAFT_7274</name>
</gene>
<evidence type="ECO:0000256" key="1">
    <source>
        <dbReference type="ARBA" id="ARBA00022737"/>
    </source>
</evidence>
<dbReference type="GO" id="GO:0005634">
    <property type="term" value="C:nucleus"/>
    <property type="evidence" value="ECO:0007669"/>
    <property type="project" value="TreeGrafter"/>
</dbReference>
<dbReference type="PANTHER" id="PTHR24201:SF2">
    <property type="entry name" value="ANKYRIN REPEAT DOMAIN-CONTAINING PROTEIN 42"/>
    <property type="match status" value="1"/>
</dbReference>
<name>A0A4P9Z704_9FUNG</name>
<dbReference type="InterPro" id="IPR036770">
    <property type="entry name" value="Ankyrin_rpt-contain_sf"/>
</dbReference>
<keyword evidence="5" id="KW-1185">Reference proteome</keyword>
<dbReference type="InterPro" id="IPR050776">
    <property type="entry name" value="Ank_Repeat/CDKN_Inhibitor"/>
</dbReference>
<organism evidence="4 5">
    <name type="scientific">Syncephalis pseudoplumigaleata</name>
    <dbReference type="NCBI Taxonomy" id="1712513"/>
    <lineage>
        <taxon>Eukaryota</taxon>
        <taxon>Fungi</taxon>
        <taxon>Fungi incertae sedis</taxon>
        <taxon>Zoopagomycota</taxon>
        <taxon>Zoopagomycotina</taxon>
        <taxon>Zoopagomycetes</taxon>
        <taxon>Zoopagales</taxon>
        <taxon>Piptocephalidaceae</taxon>
        <taxon>Syncephalis</taxon>
    </lineage>
</organism>
<evidence type="ECO:0000313" key="5">
    <source>
        <dbReference type="Proteomes" id="UP000278143"/>
    </source>
</evidence>
<reference evidence="5" key="1">
    <citation type="journal article" date="2018" name="Nat. Microbiol.">
        <title>Leveraging single-cell genomics to expand the fungal tree of life.</title>
        <authorList>
            <person name="Ahrendt S.R."/>
            <person name="Quandt C.A."/>
            <person name="Ciobanu D."/>
            <person name="Clum A."/>
            <person name="Salamov A."/>
            <person name="Andreopoulos B."/>
            <person name="Cheng J.F."/>
            <person name="Woyke T."/>
            <person name="Pelin A."/>
            <person name="Henrissat B."/>
            <person name="Reynolds N.K."/>
            <person name="Benny G.L."/>
            <person name="Smith M.E."/>
            <person name="James T.Y."/>
            <person name="Grigoriev I.V."/>
        </authorList>
    </citation>
    <scope>NUCLEOTIDE SEQUENCE [LARGE SCALE GENOMIC DNA]</scope>
    <source>
        <strain evidence="5">Benny S71-1</strain>
    </source>
</reference>
<dbReference type="Gene3D" id="1.25.40.20">
    <property type="entry name" value="Ankyrin repeat-containing domain"/>
    <property type="match status" value="2"/>
</dbReference>
<dbReference type="Proteomes" id="UP000278143">
    <property type="component" value="Unassembled WGS sequence"/>
</dbReference>
<dbReference type="PANTHER" id="PTHR24201">
    <property type="entry name" value="ANK_REP_REGION DOMAIN-CONTAINING PROTEIN"/>
    <property type="match status" value="1"/>
</dbReference>
<feature type="non-terminal residue" evidence="4">
    <location>
        <position position="1"/>
    </location>
</feature>
<feature type="repeat" description="ANK" evidence="3">
    <location>
        <begin position="9"/>
        <end position="42"/>
    </location>
</feature>
<proteinExistence type="predicted"/>
<dbReference type="SUPFAM" id="SSF48403">
    <property type="entry name" value="Ankyrin repeat"/>
    <property type="match status" value="1"/>
</dbReference>